<sequence length="351" mass="38124">MEEQNQVDAVTLPAQTKKSKGWLWVSVLLILIIGGYFIWQQYSSKSDSDTDTVVEDTATVPSTNSTNTSSTASTAFLADTPISDPSLNWSTMNQGPYADKVSYATSTDLLNWTDSGTTLASHASVPDAIIKDGTIYAYFVDVTTDGYPEKLGLITSTDDGKTWSDKQFVEFQGIDGKVPVDPNPYLLSDGRIRLYYFDIGEARSMMGSKPATPPTNKIYSAISTDGIHFTAEDGVRFEQQEIFDPNVIKVGDTWRLYVGTGSNKVLSATSSDGLTFTYEGVAVDGGAVPDVYYTGEEYILYTAGIDIYTSTDGKTFTSTNNSFRSSAGMVTADPGVIKLSDGTYLMVYKTK</sequence>
<accession>A0A2H0W6K7</accession>
<feature type="transmembrane region" description="Helical" evidence="1">
    <location>
        <begin position="21"/>
        <end position="39"/>
    </location>
</feature>
<dbReference type="Gene3D" id="2.115.10.20">
    <property type="entry name" value="Glycosyl hydrolase domain, family 43"/>
    <property type="match status" value="2"/>
</dbReference>
<evidence type="ECO:0008006" key="4">
    <source>
        <dbReference type="Google" id="ProtNLM"/>
    </source>
</evidence>
<protein>
    <recommendedName>
        <fullName evidence="4">Glycosyl hydrolase family 32 N-terminal domain-containing protein</fullName>
    </recommendedName>
</protein>
<proteinExistence type="predicted"/>
<comment type="caution">
    <text evidence="2">The sequence shown here is derived from an EMBL/GenBank/DDBJ whole genome shotgun (WGS) entry which is preliminary data.</text>
</comment>
<keyword evidence="1" id="KW-0472">Membrane</keyword>
<organism evidence="2 3">
    <name type="scientific">Candidatus Berkelbacteria bacterium CG10_big_fil_rev_8_21_14_0_10_43_13</name>
    <dbReference type="NCBI Taxonomy" id="1974514"/>
    <lineage>
        <taxon>Bacteria</taxon>
        <taxon>Candidatus Berkelbacteria</taxon>
    </lineage>
</organism>
<evidence type="ECO:0000313" key="3">
    <source>
        <dbReference type="Proteomes" id="UP000231382"/>
    </source>
</evidence>
<dbReference type="EMBL" id="PEZW01000014">
    <property type="protein sequence ID" value="PIS07725.1"/>
    <property type="molecule type" value="Genomic_DNA"/>
</dbReference>
<dbReference type="Proteomes" id="UP000231382">
    <property type="component" value="Unassembled WGS sequence"/>
</dbReference>
<evidence type="ECO:0000256" key="1">
    <source>
        <dbReference type="SAM" id="Phobius"/>
    </source>
</evidence>
<name>A0A2H0W6K7_9BACT</name>
<dbReference type="InterPro" id="IPR023296">
    <property type="entry name" value="Glyco_hydro_beta-prop_sf"/>
</dbReference>
<gene>
    <name evidence="2" type="ORF">COT78_02025</name>
</gene>
<dbReference type="SUPFAM" id="SSF75005">
    <property type="entry name" value="Arabinanase/levansucrase/invertase"/>
    <property type="match status" value="2"/>
</dbReference>
<evidence type="ECO:0000313" key="2">
    <source>
        <dbReference type="EMBL" id="PIS07725.1"/>
    </source>
</evidence>
<reference evidence="3" key="1">
    <citation type="submission" date="2017-09" db="EMBL/GenBank/DDBJ databases">
        <title>Depth-based differentiation of microbial function through sediment-hosted aquifers and enrichment of novel symbionts in the deep terrestrial subsurface.</title>
        <authorList>
            <person name="Probst A.J."/>
            <person name="Ladd B."/>
            <person name="Jarett J.K."/>
            <person name="Geller-Mcgrath D.E."/>
            <person name="Sieber C.M.K."/>
            <person name="Emerson J.B."/>
            <person name="Anantharaman K."/>
            <person name="Thomas B.C."/>
            <person name="Malmstrom R."/>
            <person name="Stieglmeier M."/>
            <person name="Klingl A."/>
            <person name="Woyke T."/>
            <person name="Ryan C.M."/>
            <person name="Banfield J.F."/>
        </authorList>
    </citation>
    <scope>NUCLEOTIDE SEQUENCE [LARGE SCALE GENOMIC DNA]</scope>
</reference>
<dbReference type="AlphaFoldDB" id="A0A2H0W6K7"/>
<keyword evidence="1" id="KW-0812">Transmembrane</keyword>
<keyword evidence="1" id="KW-1133">Transmembrane helix</keyword>